<dbReference type="SMART" id="SM00442">
    <property type="entry name" value="FGF"/>
    <property type="match status" value="1"/>
</dbReference>
<keyword evidence="5" id="KW-0378">Hydrolase</keyword>
<dbReference type="GO" id="GO:0008083">
    <property type="term" value="F:growth factor activity"/>
    <property type="evidence" value="ECO:0007669"/>
    <property type="project" value="InterPro"/>
</dbReference>
<evidence type="ECO:0000259" key="12">
    <source>
        <dbReference type="PROSITE" id="PS50240"/>
    </source>
</evidence>
<comment type="catalytic activity">
    <reaction evidence="9">
        <text>Preferential cleavage: Arg-|-Xaa, Lys-|-Xaa.</text>
        <dbReference type="EC" id="3.4.21.4"/>
    </reaction>
</comment>
<comment type="similarity">
    <text evidence="2">Belongs to the heparin-binding growth factors family.</text>
</comment>
<gene>
    <name evidence="13" type="ORF">SMAX5B_022355</name>
</gene>
<dbReference type="Gene3D" id="2.40.10.10">
    <property type="entry name" value="Trypsin-like serine proteases"/>
    <property type="match status" value="4"/>
</dbReference>
<evidence type="ECO:0000256" key="3">
    <source>
        <dbReference type="ARBA" id="ARBA00009228"/>
    </source>
</evidence>
<dbReference type="SUPFAM" id="SSF50353">
    <property type="entry name" value="Cytokine"/>
    <property type="match status" value="1"/>
</dbReference>
<dbReference type="Gene3D" id="2.80.10.50">
    <property type="match status" value="1"/>
</dbReference>
<keyword evidence="11" id="KW-0812">Transmembrane</keyword>
<dbReference type="SUPFAM" id="SSF50494">
    <property type="entry name" value="Trypsin-like serine proteases"/>
    <property type="match status" value="2"/>
</dbReference>
<evidence type="ECO:0000256" key="1">
    <source>
        <dbReference type="ARBA" id="ARBA00004239"/>
    </source>
</evidence>
<evidence type="ECO:0000256" key="6">
    <source>
        <dbReference type="ARBA" id="ARBA00022825"/>
    </source>
</evidence>
<dbReference type="InterPro" id="IPR009003">
    <property type="entry name" value="Peptidase_S1_PA"/>
</dbReference>
<dbReference type="AlphaFoldDB" id="A0A2U9C5W0"/>
<evidence type="ECO:0000256" key="2">
    <source>
        <dbReference type="ARBA" id="ARBA00007936"/>
    </source>
</evidence>
<name>A0A2U9C5W0_SCOMX</name>
<dbReference type="PANTHER" id="PTHR24271">
    <property type="entry name" value="KALLIKREIN-RELATED"/>
    <property type="match status" value="1"/>
</dbReference>
<dbReference type="GO" id="GO:0005576">
    <property type="term" value="C:extracellular region"/>
    <property type="evidence" value="ECO:0007669"/>
    <property type="project" value="UniProtKB-SubCell"/>
</dbReference>
<dbReference type="CDD" id="cd00190">
    <property type="entry name" value="Tryp_SPc"/>
    <property type="match status" value="2"/>
</dbReference>
<dbReference type="InterPro" id="IPR001254">
    <property type="entry name" value="Trypsin_dom"/>
</dbReference>
<keyword evidence="7" id="KW-0865">Zymogen</keyword>
<dbReference type="InterPro" id="IPR018114">
    <property type="entry name" value="TRYPSIN_HIS"/>
</dbReference>
<comment type="subcellular location">
    <subcellularLocation>
        <location evidence="1">Secreted</location>
        <location evidence="1">Extracellular space</location>
    </subcellularLocation>
</comment>
<keyword evidence="8" id="KW-1015">Disulfide bond</keyword>
<dbReference type="InterPro" id="IPR001314">
    <property type="entry name" value="Peptidase_S1A"/>
</dbReference>
<accession>A0A2U9C5W0</accession>
<dbReference type="GO" id="GO:0006508">
    <property type="term" value="P:proteolysis"/>
    <property type="evidence" value="ECO:0007669"/>
    <property type="project" value="UniProtKB-KW"/>
</dbReference>
<dbReference type="PROSITE" id="PS00134">
    <property type="entry name" value="TRYPSIN_HIS"/>
    <property type="match status" value="1"/>
</dbReference>
<dbReference type="Proteomes" id="UP000246464">
    <property type="component" value="Chromosome 12"/>
</dbReference>
<dbReference type="EC" id="3.4.21.4" evidence="10"/>
<keyword evidence="4 13" id="KW-0645">Protease</keyword>
<evidence type="ECO:0000313" key="13">
    <source>
        <dbReference type="EMBL" id="AWP11146.1"/>
    </source>
</evidence>
<evidence type="ECO:0000256" key="5">
    <source>
        <dbReference type="ARBA" id="ARBA00022801"/>
    </source>
</evidence>
<dbReference type="Pfam" id="PF00167">
    <property type="entry name" value="FGF"/>
    <property type="match status" value="1"/>
</dbReference>
<dbReference type="InterPro" id="IPR008996">
    <property type="entry name" value="IL1/FGF"/>
</dbReference>
<dbReference type="PROSITE" id="PS50240">
    <property type="entry name" value="TRYPSIN_DOM"/>
    <property type="match status" value="1"/>
</dbReference>
<feature type="transmembrane region" description="Helical" evidence="11">
    <location>
        <begin position="45"/>
        <end position="64"/>
    </location>
</feature>
<evidence type="ECO:0000313" key="14">
    <source>
        <dbReference type="Proteomes" id="UP000246464"/>
    </source>
</evidence>
<dbReference type="Pfam" id="PF00089">
    <property type="entry name" value="Trypsin"/>
    <property type="match status" value="2"/>
</dbReference>
<dbReference type="GO" id="GO:0004252">
    <property type="term" value="F:serine-type endopeptidase activity"/>
    <property type="evidence" value="ECO:0007669"/>
    <property type="project" value="UniProtKB-EC"/>
</dbReference>
<keyword evidence="11" id="KW-0472">Membrane</keyword>
<comment type="similarity">
    <text evidence="3">Belongs to the peptidase S1 family. Snake venom subfamily.</text>
</comment>
<dbReference type="FunFam" id="2.40.10.10:FF:000010">
    <property type="entry name" value="Kallikrein related peptidase 11"/>
    <property type="match status" value="1"/>
</dbReference>
<dbReference type="STRING" id="52904.ENSSMAP00000019285"/>
<proteinExistence type="inferred from homology"/>
<feature type="domain" description="Peptidase S1" evidence="12">
    <location>
        <begin position="191"/>
        <end position="585"/>
    </location>
</feature>
<keyword evidence="6" id="KW-0720">Serine protease</keyword>
<dbReference type="InterPro" id="IPR002209">
    <property type="entry name" value="Fibroblast_GF_fam"/>
</dbReference>
<dbReference type="PRINTS" id="PR00722">
    <property type="entry name" value="CHYMOTRYPSIN"/>
</dbReference>
<evidence type="ECO:0000256" key="8">
    <source>
        <dbReference type="ARBA" id="ARBA00023157"/>
    </source>
</evidence>
<dbReference type="InterPro" id="IPR043504">
    <property type="entry name" value="Peptidase_S1_PA_chymotrypsin"/>
</dbReference>
<evidence type="ECO:0000256" key="9">
    <source>
        <dbReference type="ARBA" id="ARBA00036320"/>
    </source>
</evidence>
<dbReference type="SMART" id="SM00020">
    <property type="entry name" value="Tryp_SPc"/>
    <property type="match status" value="2"/>
</dbReference>
<reference evidence="13 14" key="1">
    <citation type="submission" date="2017-12" db="EMBL/GenBank/DDBJ databases">
        <title>Integrating genomic resources of turbot (Scophthalmus maximus) in depth evaluation of genetic and physical mapping variation across individuals.</title>
        <authorList>
            <person name="Martinez P."/>
        </authorList>
    </citation>
    <scope>NUCLEOTIDE SEQUENCE [LARGE SCALE GENOMIC DNA]</scope>
</reference>
<evidence type="ECO:0000256" key="7">
    <source>
        <dbReference type="ARBA" id="ARBA00023145"/>
    </source>
</evidence>
<dbReference type="EMBL" id="CP026254">
    <property type="protein sequence ID" value="AWP11146.1"/>
    <property type="molecule type" value="Genomic_DNA"/>
</dbReference>
<evidence type="ECO:0000256" key="11">
    <source>
        <dbReference type="SAM" id="Phobius"/>
    </source>
</evidence>
<keyword evidence="14" id="KW-1185">Reference proteome</keyword>
<evidence type="ECO:0000256" key="10">
    <source>
        <dbReference type="ARBA" id="ARBA00038868"/>
    </source>
</evidence>
<dbReference type="FunFam" id="2.40.10.10:FF:000005">
    <property type="entry name" value="Serine protease 37"/>
    <property type="match status" value="1"/>
</dbReference>
<sequence>MVRIVVHLYSPDSHPLVIPPLGHLLIISMPTACTRLFLHLPSTASLCLACFTLLLVTAGTATGACPPGVGHEPLQVLASGINCSWTLERHTRSYNHLEGDVRLRRLYSANKFFLCIDKTGKVDGTRRKNYADSLMEIRSVSVGVVAIKSVSTGLYLAMSKKGSLFGSVSMQPCNIVSGGRVWESEALGSEIIHGKKVPDKLMLYMASVQISKGHTCGGFLVSEDFVVTAAHCDEDGPMSVVLGTHNLKKVNDAMRYDVKRCKYPSYVNITSGDDIMLLKLSRKAQLNDKVQTIRLPRTNDKIKEKQKCRVAGWGCNKRGGKVVDVLQVAEVPIVKLEMCKKQWKKTKFDLPANVTCAGGPNKGFCQGDSGGPLELMALLLLAVEMLPPTLAPTWLRCKSEVNKIVGELWSYSVVLGADSLSGNEPTKQEFRSVKSIPHPSYDGHSNDIMLLKLDRRAQLTKEVQLISLKTDRVRTASQCITAGWGDVGDNNTLPNRLQEVNVTILPQLTCGRRWRLVPITRSMVCGVGARVFQGFCSGDSGGPLVCDGAAAGVVSFSGRRCGDPRFPDVYTRVSSFSEWITSVLNNN</sequence>
<organism evidence="13 14">
    <name type="scientific">Scophthalmus maximus</name>
    <name type="common">Turbot</name>
    <name type="synonym">Psetta maxima</name>
    <dbReference type="NCBI Taxonomy" id="52904"/>
    <lineage>
        <taxon>Eukaryota</taxon>
        <taxon>Metazoa</taxon>
        <taxon>Chordata</taxon>
        <taxon>Craniata</taxon>
        <taxon>Vertebrata</taxon>
        <taxon>Euteleostomi</taxon>
        <taxon>Actinopterygii</taxon>
        <taxon>Neopterygii</taxon>
        <taxon>Teleostei</taxon>
        <taxon>Neoteleostei</taxon>
        <taxon>Acanthomorphata</taxon>
        <taxon>Carangaria</taxon>
        <taxon>Pleuronectiformes</taxon>
        <taxon>Pleuronectoidei</taxon>
        <taxon>Scophthalmidae</taxon>
        <taxon>Scophthalmus</taxon>
    </lineage>
</organism>
<keyword evidence="11" id="KW-1133">Transmembrane helix</keyword>
<protein>
    <recommendedName>
        <fullName evidence="10">trypsin</fullName>
        <ecNumber evidence="10">3.4.21.4</ecNumber>
    </recommendedName>
</protein>
<evidence type="ECO:0000256" key="4">
    <source>
        <dbReference type="ARBA" id="ARBA00022670"/>
    </source>
</evidence>
<dbReference type="PANTHER" id="PTHR24271:SF55">
    <property type="entry name" value="SERINE PROTEASE 57"/>
    <property type="match status" value="1"/>
</dbReference>